<name>A0A5B8JHT3_9ACTN</name>
<accession>A0A5B8JHT3</accession>
<dbReference type="KEGG" id="sqz:FQU76_13440"/>
<keyword evidence="2" id="KW-1185">Reference proteome</keyword>
<dbReference type="RefSeq" id="WP_146480698.1">
    <property type="nucleotide sequence ID" value="NZ_CP042266.1"/>
</dbReference>
<gene>
    <name evidence="1" type="ORF">FQU76_13440</name>
</gene>
<sequence>MQPSRPAPPGFAALAAAFPSHLAESVARVHALMPEASGPPSESFSVVVRGETLAIPYRIYHPEPDPAAERALPRTERTVLDCLYSRHHNGRVRERRISGVLTADEPWAVPFVVRLLGEYVVEIVAAIRRELPGPTASQAARRALYGEFIAANPDFRARTEQQMVSYWACYYRHEYPAFADYPGAAPAALLRDAAAEWKGRT</sequence>
<dbReference type="Proteomes" id="UP000320580">
    <property type="component" value="Chromosome"/>
</dbReference>
<proteinExistence type="predicted"/>
<evidence type="ECO:0000313" key="1">
    <source>
        <dbReference type="EMBL" id="QDY77360.1"/>
    </source>
</evidence>
<reference evidence="1 2" key="1">
    <citation type="submission" date="2019-07" db="EMBL/GenBank/DDBJ databases">
        <authorList>
            <person name="Zhu P."/>
        </authorList>
    </citation>
    <scope>NUCLEOTIDE SEQUENCE [LARGE SCALE GENOMIC DNA]</scope>
    <source>
        <strain evidence="1 2">SSL-25</strain>
    </source>
</reference>
<dbReference type="AlphaFoldDB" id="A0A5B8JHT3"/>
<evidence type="ECO:0000313" key="2">
    <source>
        <dbReference type="Proteomes" id="UP000320580"/>
    </source>
</evidence>
<organism evidence="1 2">
    <name type="scientific">Streptomyces qinzhouensis</name>
    <dbReference type="NCBI Taxonomy" id="2599401"/>
    <lineage>
        <taxon>Bacteria</taxon>
        <taxon>Bacillati</taxon>
        <taxon>Actinomycetota</taxon>
        <taxon>Actinomycetes</taxon>
        <taxon>Kitasatosporales</taxon>
        <taxon>Streptomycetaceae</taxon>
        <taxon>Streptomyces</taxon>
    </lineage>
</organism>
<dbReference type="OrthoDB" id="3578967at2"/>
<protein>
    <submittedName>
        <fullName evidence="1">Uncharacterized protein</fullName>
    </submittedName>
</protein>
<dbReference type="EMBL" id="CP042266">
    <property type="protein sequence ID" value="QDY77360.1"/>
    <property type="molecule type" value="Genomic_DNA"/>
</dbReference>